<evidence type="ECO:0000313" key="2">
    <source>
        <dbReference type="EMBL" id="BCK85587.1"/>
    </source>
</evidence>
<keyword evidence="1" id="KW-0732">Signal</keyword>
<name>A0A810QHI2_9FIRM</name>
<dbReference type="AlphaFoldDB" id="A0A810QHI2"/>
<dbReference type="Proteomes" id="UP000679848">
    <property type="component" value="Chromosome"/>
</dbReference>
<organism evidence="2 3">
    <name type="scientific">Pusillibacter faecalis</name>
    <dbReference type="NCBI Taxonomy" id="2714358"/>
    <lineage>
        <taxon>Bacteria</taxon>
        <taxon>Bacillati</taxon>
        <taxon>Bacillota</taxon>
        <taxon>Clostridia</taxon>
        <taxon>Eubacteriales</taxon>
        <taxon>Oscillospiraceae</taxon>
        <taxon>Pusillibacter</taxon>
    </lineage>
</organism>
<dbReference type="KEGG" id="pfaa:MM59RIKEN_29060"/>
<evidence type="ECO:0000256" key="1">
    <source>
        <dbReference type="SAM" id="SignalP"/>
    </source>
</evidence>
<keyword evidence="3" id="KW-1185">Reference proteome</keyword>
<reference evidence="2" key="1">
    <citation type="submission" date="2020-09" db="EMBL/GenBank/DDBJ databases">
        <title>New species isolated from human feces.</title>
        <authorList>
            <person name="Kitahara M."/>
            <person name="Shigeno Y."/>
            <person name="Shime M."/>
            <person name="Matsumoto Y."/>
            <person name="Nakamura S."/>
            <person name="Motooka D."/>
            <person name="Fukuoka S."/>
            <person name="Nishikawa H."/>
            <person name="Benno Y."/>
        </authorList>
    </citation>
    <scope>NUCLEOTIDE SEQUENCE</scope>
    <source>
        <strain evidence="2">MM59</strain>
    </source>
</reference>
<proteinExistence type="predicted"/>
<evidence type="ECO:0000313" key="3">
    <source>
        <dbReference type="Proteomes" id="UP000679848"/>
    </source>
</evidence>
<feature type="chain" id="PRO_5038535178" evidence="1">
    <location>
        <begin position="20"/>
        <end position="184"/>
    </location>
</feature>
<feature type="signal peptide" evidence="1">
    <location>
        <begin position="1"/>
        <end position="19"/>
    </location>
</feature>
<dbReference type="EMBL" id="AP023420">
    <property type="protein sequence ID" value="BCK85587.1"/>
    <property type="molecule type" value="Genomic_DNA"/>
</dbReference>
<gene>
    <name evidence="2" type="ORF">MM59RIKEN_29060</name>
</gene>
<accession>A0A810QHI2</accession>
<sequence>MLGGLVALCVCAAWLYQSAYPIAPDRSNAAECIQDFYLHGSTAEPPVVKLYDAVTLGDRTYVLLELGENLDLGRAILERSLTGRYRVAGLGYGGGSFRDEIVETDGRKYLLLGGRNTGEQITCATFTLDGTAYQTEIPRQSRFLVCTEVDSRTEASHLDLETLTWYNAQGKEVAVDYIRPISGR</sequence>
<protein>
    <submittedName>
        <fullName evidence="2">Uncharacterized protein</fullName>
    </submittedName>
</protein>